<protein>
    <submittedName>
        <fullName evidence="2">Uncharacterized protein</fullName>
    </submittedName>
</protein>
<evidence type="ECO:0000256" key="1">
    <source>
        <dbReference type="SAM" id="MobiDB-lite"/>
    </source>
</evidence>
<feature type="region of interest" description="Disordered" evidence="1">
    <location>
        <begin position="1"/>
        <end position="28"/>
    </location>
</feature>
<name>A0A4Y8CNL9_9HELO</name>
<dbReference type="AlphaFoldDB" id="A0A4Y8CNL9"/>
<sequence length="116" mass="12932">MAKNEEVLSRSARGSMENLCSLSSTSSTKAPRILPSGLMRTMILPVVFMLQLSLMMYSAPKGEAGVHIQAKKSKIGNMWGILKRRKNKWKSYDPSVPSRYMSFLGRKQHELGGGKD</sequence>
<feature type="compositionally biased region" description="Polar residues" evidence="1">
    <location>
        <begin position="18"/>
        <end position="28"/>
    </location>
</feature>
<dbReference type="EMBL" id="PHWZ01000437">
    <property type="protein sequence ID" value="TEY40324.1"/>
    <property type="molecule type" value="Genomic_DNA"/>
</dbReference>
<comment type="caution">
    <text evidence="2">The sequence shown here is derived from an EMBL/GenBank/DDBJ whole genome shotgun (WGS) entry which is preliminary data.</text>
</comment>
<gene>
    <name evidence="2" type="ORF">BOTCAL_0438g00030</name>
</gene>
<evidence type="ECO:0000313" key="3">
    <source>
        <dbReference type="Proteomes" id="UP000297299"/>
    </source>
</evidence>
<evidence type="ECO:0000313" key="2">
    <source>
        <dbReference type="EMBL" id="TEY40324.1"/>
    </source>
</evidence>
<proteinExistence type="predicted"/>
<organism evidence="2 3">
    <name type="scientific">Botryotinia calthae</name>
    <dbReference type="NCBI Taxonomy" id="38488"/>
    <lineage>
        <taxon>Eukaryota</taxon>
        <taxon>Fungi</taxon>
        <taxon>Dikarya</taxon>
        <taxon>Ascomycota</taxon>
        <taxon>Pezizomycotina</taxon>
        <taxon>Leotiomycetes</taxon>
        <taxon>Helotiales</taxon>
        <taxon>Sclerotiniaceae</taxon>
        <taxon>Botryotinia</taxon>
    </lineage>
</organism>
<dbReference type="Proteomes" id="UP000297299">
    <property type="component" value="Unassembled WGS sequence"/>
</dbReference>
<keyword evidence="3" id="KW-1185">Reference proteome</keyword>
<reference evidence="2 3" key="1">
    <citation type="submission" date="2017-11" db="EMBL/GenBank/DDBJ databases">
        <title>Comparative genomics of Botrytis spp.</title>
        <authorList>
            <person name="Valero-Jimenez C.A."/>
            <person name="Tapia P."/>
            <person name="Veloso J."/>
            <person name="Silva-Moreno E."/>
            <person name="Staats M."/>
            <person name="Valdes J.H."/>
            <person name="Van Kan J.A.L."/>
        </authorList>
    </citation>
    <scope>NUCLEOTIDE SEQUENCE [LARGE SCALE GENOMIC DNA]</scope>
    <source>
        <strain evidence="2 3">MUCL2830</strain>
    </source>
</reference>
<accession>A0A4Y8CNL9</accession>